<keyword evidence="10 17" id="KW-0249">Electron transport</keyword>
<keyword evidence="8 17" id="KW-0479">Metal-binding</keyword>
<keyword evidence="5 17" id="KW-0602">Photosynthesis</keyword>
<dbReference type="AlphaFoldDB" id="A0A9Y1MXT7"/>
<evidence type="ECO:0000256" key="1">
    <source>
        <dbReference type="ARBA" id="ARBA00003068"/>
    </source>
</evidence>
<evidence type="ECO:0000256" key="7">
    <source>
        <dbReference type="ARBA" id="ARBA00022692"/>
    </source>
</evidence>
<evidence type="ECO:0000256" key="18">
    <source>
        <dbReference type="PIRSR" id="PIRSR602325-50"/>
    </source>
</evidence>
<dbReference type="GO" id="GO:0005506">
    <property type="term" value="F:iron ion binding"/>
    <property type="evidence" value="ECO:0007669"/>
    <property type="project" value="InterPro"/>
</dbReference>
<keyword evidence="20" id="KW-0934">Plastid</keyword>
<evidence type="ECO:0000256" key="13">
    <source>
        <dbReference type="ARBA" id="ARBA00023078"/>
    </source>
</evidence>
<evidence type="ECO:0000256" key="2">
    <source>
        <dbReference type="ARBA" id="ARBA00008923"/>
    </source>
</evidence>
<reference evidence="20" key="1">
    <citation type="journal article" date="2023" name="J. Phycol.">
        <title>Revised classification of the Cyanidiophyceae based on plastid genome data with descriptions of the Cavernulicolales ord. nov. and Galdieriales ord. nov. (Rhodophyta).</title>
        <authorList>
            <person name="Park S.I."/>
            <person name="Cho C.H."/>
            <person name="Ciniglia C."/>
            <person name="Huang T.Y."/>
            <person name="Liu S.L."/>
            <person name="Bustamante D.E."/>
            <person name="Calderon M.S."/>
            <person name="Mansilla A."/>
            <person name="McDermott T."/>
            <person name="Andersen R.A."/>
            <person name="Yoon H.S."/>
        </authorList>
    </citation>
    <scope>NUCLEOTIDE SEQUENCE</scope>
</reference>
<dbReference type="SUPFAM" id="SSF103431">
    <property type="entry name" value="Cytochrome f subunit of the cytochrome b6f complex, transmembrane anchor"/>
    <property type="match status" value="1"/>
</dbReference>
<dbReference type="EMBL" id="OP616817">
    <property type="protein sequence ID" value="WDA99933.1"/>
    <property type="molecule type" value="Genomic_DNA"/>
</dbReference>
<dbReference type="PROSITE" id="PS51010">
    <property type="entry name" value="CYTF"/>
    <property type="match status" value="1"/>
</dbReference>
<protein>
    <recommendedName>
        <fullName evidence="3 17">Cytochrome f</fullName>
    </recommendedName>
</protein>
<dbReference type="SUPFAM" id="SSF51246">
    <property type="entry name" value="Rudiment single hybrid motif"/>
    <property type="match status" value="1"/>
</dbReference>
<dbReference type="GO" id="GO:0055035">
    <property type="term" value="C:plastid thylakoid membrane"/>
    <property type="evidence" value="ECO:0007669"/>
    <property type="project" value="UniProtKB-SubCell"/>
</dbReference>
<dbReference type="Pfam" id="PF01333">
    <property type="entry name" value="Apocytochr_F_C"/>
    <property type="match status" value="1"/>
</dbReference>
<feature type="binding site" description="axial binding residue" evidence="17 18">
    <location>
        <position position="57"/>
    </location>
    <ligand>
        <name>heme</name>
        <dbReference type="ChEBI" id="CHEBI:30413"/>
    </ligand>
    <ligandPart>
        <name>Fe</name>
        <dbReference type="ChEBI" id="CHEBI:18248"/>
    </ligandPart>
</feature>
<feature type="transmembrane region" description="Helical" evidence="17">
    <location>
        <begin position="282"/>
        <end position="301"/>
    </location>
</feature>
<feature type="binding site" description="covalent" evidence="17 18">
    <location>
        <position position="53"/>
    </location>
    <ligand>
        <name>heme</name>
        <dbReference type="ChEBI" id="CHEBI:30413"/>
    </ligand>
</feature>
<dbReference type="Gene3D" id="2.40.50.100">
    <property type="match status" value="1"/>
</dbReference>
<sequence>MIYFKIKKFNNILVNSCLISLYFISYLNPLNAYPIYAQQAYENPREATGRIVCANCHLAQKSVNIEAPHSVLPNSIFTVSIKIPIDHEKKQILSNGKQGDLNVGAVLILPNEFKLAPKDKLNKELKEKTKDLYFNQYNQQSENIIVIGPIAGKQHEEIIFPIISPDPSINKKVNFVKYPIYVGGNRGRGQLYPSGEKSNNNALIASESGQIIKIETLNEGGYNLIIKTKNDQIKNQIIPNGLSLKVNENQIVNFGEVLTNDPNVGGFGQNETEIVLQNPKRVIGFLIFSAFIFLSQIFFVFKKKQFEKVQAKQMLF</sequence>
<dbReference type="HAMAP" id="MF_00610">
    <property type="entry name" value="Cytb6_f_cytF"/>
    <property type="match status" value="1"/>
</dbReference>
<dbReference type="GO" id="GO:0020037">
    <property type="term" value="F:heme binding"/>
    <property type="evidence" value="ECO:0007669"/>
    <property type="project" value="InterPro"/>
</dbReference>
<evidence type="ECO:0000256" key="15">
    <source>
        <dbReference type="ARBA" id="ARBA00025834"/>
    </source>
</evidence>
<keyword evidence="14 17" id="KW-0472">Membrane</keyword>
<comment type="similarity">
    <text evidence="2 17">Belongs to the cytochrome f family.</text>
</comment>
<evidence type="ECO:0000256" key="14">
    <source>
        <dbReference type="ARBA" id="ARBA00023136"/>
    </source>
</evidence>
<evidence type="ECO:0000256" key="6">
    <source>
        <dbReference type="ARBA" id="ARBA00022617"/>
    </source>
</evidence>
<feature type="binding site" description="covalent" evidence="17 18">
    <location>
        <position position="56"/>
    </location>
    <ligand>
        <name>heme</name>
        <dbReference type="ChEBI" id="CHEBI:30413"/>
    </ligand>
</feature>
<keyword evidence="11 17" id="KW-1133">Transmembrane helix</keyword>
<dbReference type="InterPro" id="IPR002325">
    <property type="entry name" value="Cyt_f"/>
</dbReference>
<evidence type="ECO:0000256" key="4">
    <source>
        <dbReference type="ARBA" id="ARBA00022448"/>
    </source>
</evidence>
<comment type="subunit">
    <text evidence="15 17">The 4 large subunits of the cytochrome b6-f complex are cytochrome b6, subunit IV (17 kDa polypeptide, PetD), cytochrome f and the Rieske protein, while the 4 small subunits are PetG, PetL, PetM and PetN. The complex functions as a dimer.</text>
</comment>
<dbReference type="Gene3D" id="2.60.40.830">
    <property type="entry name" value="Cytochrome f large domain"/>
    <property type="match status" value="1"/>
</dbReference>
<geneLocation type="plastid" evidence="20"/>
<keyword evidence="13 17" id="KW-0793">Thylakoid</keyword>
<dbReference type="Pfam" id="PF16639">
    <property type="entry name" value="Apocytochr_F_N"/>
    <property type="match status" value="1"/>
</dbReference>
<evidence type="ECO:0000256" key="12">
    <source>
        <dbReference type="ARBA" id="ARBA00023004"/>
    </source>
</evidence>
<dbReference type="InterPro" id="IPR011054">
    <property type="entry name" value="Rudment_hybrid_motif"/>
</dbReference>
<dbReference type="InterPro" id="IPR024058">
    <property type="entry name" value="Cyt-f_TM"/>
</dbReference>
<evidence type="ECO:0000313" key="20">
    <source>
        <dbReference type="EMBL" id="WDA99933.1"/>
    </source>
</evidence>
<evidence type="ECO:0000256" key="16">
    <source>
        <dbReference type="ARBA" id="ARBA00046266"/>
    </source>
</evidence>
<dbReference type="Gene3D" id="1.20.5.700">
    <property type="entry name" value="Single helix bin"/>
    <property type="match status" value="1"/>
</dbReference>
<keyword evidence="4 17" id="KW-0813">Transport</keyword>
<keyword evidence="7 17" id="KW-0812">Transmembrane</keyword>
<dbReference type="PRINTS" id="PR00610">
    <property type="entry name" value="CYTOCHROMEF"/>
</dbReference>
<accession>A0A9Y1MXT7</accession>
<keyword evidence="6 17" id="KW-0349">Heme</keyword>
<gene>
    <name evidence="17 20" type="primary">petA</name>
    <name evidence="20" type="ORF">CspTHAL103_009</name>
</gene>
<keyword evidence="12 17" id="KW-0408">Iron</keyword>
<comment type="subcellular location">
    <subcellularLocation>
        <location evidence="17">Cellular thylakoid membrane</location>
        <topology evidence="17">Single-pass membrane protein</topology>
    </subcellularLocation>
    <subcellularLocation>
        <location evidence="16">Plastid thylakoid membrane</location>
        <topology evidence="16">Single-pass membrane protein</topology>
    </subcellularLocation>
</comment>
<dbReference type="InterPro" id="IPR036826">
    <property type="entry name" value="Cyt_f_lg_dom_sf"/>
</dbReference>
<evidence type="ECO:0000259" key="19">
    <source>
        <dbReference type="Pfam" id="PF16639"/>
    </source>
</evidence>
<evidence type="ECO:0000256" key="5">
    <source>
        <dbReference type="ARBA" id="ARBA00022531"/>
    </source>
</evidence>
<comment type="function">
    <text evidence="1 17">Component of the cytochrome b6-f complex, which mediates electron transfer between photosystem II (PSII) and photosystem I (PSI), cyclic electron flow around PSI, and state transitions.</text>
</comment>
<evidence type="ECO:0000256" key="9">
    <source>
        <dbReference type="ARBA" id="ARBA00022729"/>
    </source>
</evidence>
<proteinExistence type="inferred from homology"/>
<feature type="domain" description="Cytochrome f large" evidence="19">
    <location>
        <begin position="33"/>
        <end position="187"/>
    </location>
</feature>
<evidence type="ECO:0000256" key="8">
    <source>
        <dbReference type="ARBA" id="ARBA00022723"/>
    </source>
</evidence>
<comment type="cofactor">
    <cofactor evidence="17 18">
        <name>heme</name>
        <dbReference type="ChEBI" id="CHEBI:30413"/>
    </cofactor>
    <text evidence="17 18">Binds 1 heme group covalently.</text>
</comment>
<dbReference type="FunFam" id="2.60.40.830:FF:000001">
    <property type="entry name" value="Cytochrome f"/>
    <property type="match status" value="1"/>
</dbReference>
<dbReference type="GO" id="GO:0009055">
    <property type="term" value="F:electron transfer activity"/>
    <property type="evidence" value="ECO:0007669"/>
    <property type="project" value="UniProtKB-UniRule"/>
</dbReference>
<evidence type="ECO:0000256" key="3">
    <source>
        <dbReference type="ARBA" id="ARBA00013528"/>
    </source>
</evidence>
<keyword evidence="9 17" id="KW-0732">Signal</keyword>
<dbReference type="SUPFAM" id="SSF49441">
    <property type="entry name" value="Cytochrome f, large domain"/>
    <property type="match status" value="1"/>
</dbReference>
<evidence type="ECO:0000256" key="10">
    <source>
        <dbReference type="ARBA" id="ARBA00022982"/>
    </source>
</evidence>
<dbReference type="PANTHER" id="PTHR33288">
    <property type="match status" value="1"/>
</dbReference>
<evidence type="ECO:0000256" key="11">
    <source>
        <dbReference type="ARBA" id="ARBA00022989"/>
    </source>
</evidence>
<evidence type="ECO:0000256" key="17">
    <source>
        <dbReference type="HAMAP-Rule" id="MF_00610"/>
    </source>
</evidence>
<feature type="binding site" description="axial binding residue" evidence="17 18">
    <location>
        <position position="33"/>
    </location>
    <ligand>
        <name>heme</name>
        <dbReference type="ChEBI" id="CHEBI:30413"/>
    </ligand>
    <ligandPart>
        <name>Fe</name>
        <dbReference type="ChEBI" id="CHEBI:18248"/>
    </ligandPart>
</feature>
<dbReference type="PANTHER" id="PTHR33288:SF10">
    <property type="entry name" value="CYTOCHROME F"/>
    <property type="match status" value="1"/>
</dbReference>
<dbReference type="InterPro" id="IPR024094">
    <property type="entry name" value="Cyt_f_lg_dom"/>
</dbReference>
<name>A0A9Y1MXT7_9RHOD</name>
<dbReference type="GO" id="GO:0015979">
    <property type="term" value="P:photosynthesis"/>
    <property type="evidence" value="ECO:0007669"/>
    <property type="project" value="UniProtKB-UniRule"/>
</dbReference>
<organism evidence="20">
    <name type="scientific">Cyanidium sp. THAL103</name>
    <dbReference type="NCBI Taxonomy" id="3027999"/>
    <lineage>
        <taxon>Eukaryota</taxon>
        <taxon>Rhodophyta</taxon>
        <taxon>Bangiophyceae</taxon>
        <taxon>Cyanidiales</taxon>
        <taxon>Cyanidiaceae</taxon>
        <taxon>Cyanidium</taxon>
    </lineage>
</organism>